<keyword evidence="5" id="KW-1133">Transmembrane helix</keyword>
<dbReference type="GO" id="GO:0007165">
    <property type="term" value="P:signal transduction"/>
    <property type="evidence" value="ECO:0007669"/>
    <property type="project" value="UniProtKB-KW"/>
</dbReference>
<dbReference type="InterPro" id="IPR013655">
    <property type="entry name" value="PAS_fold_3"/>
</dbReference>
<name>A0AAW5AA57_9PSED</name>
<feature type="domain" description="Methyl-accepting transducer" evidence="10">
    <location>
        <begin position="228"/>
        <end position="422"/>
    </location>
</feature>
<evidence type="ECO:0000259" key="10">
    <source>
        <dbReference type="PROSITE" id="PS50111"/>
    </source>
</evidence>
<dbReference type="PROSITE" id="PS50112">
    <property type="entry name" value="PAS"/>
    <property type="match status" value="1"/>
</dbReference>
<dbReference type="SUPFAM" id="SSF58104">
    <property type="entry name" value="Methyl-accepting chemotaxis protein (MCP) signaling domain"/>
    <property type="match status" value="1"/>
</dbReference>
<dbReference type="AlphaFoldDB" id="A0AAW5AA57"/>
<dbReference type="PROSITE" id="PS50111">
    <property type="entry name" value="CHEMOTAXIS_TRANSDUC_2"/>
    <property type="match status" value="1"/>
</dbReference>
<evidence type="ECO:0000313" key="14">
    <source>
        <dbReference type="Proteomes" id="UP000814172"/>
    </source>
</evidence>
<dbReference type="PRINTS" id="PR00260">
    <property type="entry name" value="CHEMTRNSDUCR"/>
</dbReference>
<organism evidence="13 14">
    <name type="scientific">Pseudomonas proteolytica</name>
    <dbReference type="NCBI Taxonomy" id="219574"/>
    <lineage>
        <taxon>Bacteria</taxon>
        <taxon>Pseudomonadati</taxon>
        <taxon>Pseudomonadota</taxon>
        <taxon>Gammaproteobacteria</taxon>
        <taxon>Pseudomonadales</taxon>
        <taxon>Pseudomonadaceae</taxon>
        <taxon>Pseudomonas</taxon>
    </lineage>
</organism>
<evidence type="ECO:0000313" key="13">
    <source>
        <dbReference type="EMBL" id="MCF5060832.1"/>
    </source>
</evidence>
<evidence type="ECO:0000256" key="4">
    <source>
        <dbReference type="ARBA" id="ARBA00022692"/>
    </source>
</evidence>
<dbReference type="InterPro" id="IPR004090">
    <property type="entry name" value="Chemotax_Me-accpt_rcpt"/>
</dbReference>
<protein>
    <submittedName>
        <fullName evidence="13">PAS domain-containing protein</fullName>
    </submittedName>
</protein>
<evidence type="ECO:0000256" key="9">
    <source>
        <dbReference type="PROSITE-ProRule" id="PRU00284"/>
    </source>
</evidence>
<keyword evidence="2" id="KW-1003">Cell membrane</keyword>
<evidence type="ECO:0000259" key="11">
    <source>
        <dbReference type="PROSITE" id="PS50112"/>
    </source>
</evidence>
<evidence type="ECO:0000256" key="5">
    <source>
        <dbReference type="ARBA" id="ARBA00022989"/>
    </source>
</evidence>
<evidence type="ECO:0000256" key="2">
    <source>
        <dbReference type="ARBA" id="ARBA00022475"/>
    </source>
</evidence>
<dbReference type="InterPro" id="IPR000700">
    <property type="entry name" value="PAS-assoc_C"/>
</dbReference>
<accession>A0AAW5AA57</accession>
<feature type="domain" description="PAS" evidence="11">
    <location>
        <begin position="36"/>
        <end position="62"/>
    </location>
</feature>
<comment type="similarity">
    <text evidence="8">Belongs to the methyl-accepting chemotaxis (MCP) protein family.</text>
</comment>
<evidence type="ECO:0000259" key="12">
    <source>
        <dbReference type="PROSITE" id="PS50113"/>
    </source>
</evidence>
<gene>
    <name evidence="13" type="ORF">GIW75_28285</name>
</gene>
<dbReference type="PANTHER" id="PTHR32089:SF112">
    <property type="entry name" value="LYSOZYME-LIKE PROTEIN-RELATED"/>
    <property type="match status" value="1"/>
</dbReference>
<dbReference type="Pfam" id="PF08447">
    <property type="entry name" value="PAS_3"/>
    <property type="match status" value="1"/>
</dbReference>
<evidence type="ECO:0000256" key="6">
    <source>
        <dbReference type="ARBA" id="ARBA00023136"/>
    </source>
</evidence>
<dbReference type="InterPro" id="IPR035965">
    <property type="entry name" value="PAS-like_dom_sf"/>
</dbReference>
<dbReference type="GO" id="GO:0005886">
    <property type="term" value="C:plasma membrane"/>
    <property type="evidence" value="ECO:0007669"/>
    <property type="project" value="UniProtKB-SubCell"/>
</dbReference>
<dbReference type="GO" id="GO:0006935">
    <property type="term" value="P:chemotaxis"/>
    <property type="evidence" value="ECO:0007669"/>
    <property type="project" value="InterPro"/>
</dbReference>
<dbReference type="SMART" id="SM00283">
    <property type="entry name" value="MA"/>
    <property type="match status" value="1"/>
</dbReference>
<dbReference type="Gene3D" id="1.10.287.950">
    <property type="entry name" value="Methyl-accepting chemotaxis protein"/>
    <property type="match status" value="1"/>
</dbReference>
<sequence length="422" mass="45661">MFNRRIKNALLDCKGELGTLLGVFANLESVFISLRVDRAGRIISANQRLADVLGYSLDELSGSEISNILAEPRSAFAPNLRASELQRYTASNGQIVTLGMCWLSLSERTFQGYGCIAPPLARDEQEGVEMFSALNRSTAIVQFSLAGEVLHANKPFIDAMGYSLAEIEGRHHRLFCLDEDVASAAYADFWKSLNKGAFIAGRFRRLDKHGRVVWLEATYNPIKDACGQVYKVAKFASVVTKQVERADRVKQAAHMAYEVSLDTDVKADRGMGLVGDSVISMQTIAQQMASVTASMSALESQSLLIGSIVDTIGAIATQTNLLALNAAIEAARAGMHGRGFAVVADEVRKLAGRTSTATQEIASVVRQNGELARQATVQVQCSRDQADRLLELAEQAGRAMADIQLGAKQVVEAIGRVTSDLD</sequence>
<keyword evidence="4" id="KW-0812">Transmembrane</keyword>
<dbReference type="CDD" id="cd00130">
    <property type="entry name" value="PAS"/>
    <property type="match status" value="2"/>
</dbReference>
<proteinExistence type="inferred from homology"/>
<keyword evidence="3" id="KW-0488">Methylation</keyword>
<dbReference type="Pfam" id="PF00015">
    <property type="entry name" value="MCPsignal"/>
    <property type="match status" value="1"/>
</dbReference>
<dbReference type="Proteomes" id="UP000814172">
    <property type="component" value="Unassembled WGS sequence"/>
</dbReference>
<keyword evidence="7 9" id="KW-0807">Transducer</keyword>
<dbReference type="SMART" id="SM00091">
    <property type="entry name" value="PAS"/>
    <property type="match status" value="2"/>
</dbReference>
<evidence type="ECO:0000256" key="1">
    <source>
        <dbReference type="ARBA" id="ARBA00004236"/>
    </source>
</evidence>
<evidence type="ECO:0000256" key="3">
    <source>
        <dbReference type="ARBA" id="ARBA00022481"/>
    </source>
</evidence>
<comment type="caution">
    <text evidence="13">The sequence shown here is derived from an EMBL/GenBank/DDBJ whole genome shotgun (WGS) entry which is preliminary data.</text>
</comment>
<keyword evidence="6" id="KW-0472">Membrane</keyword>
<dbReference type="EMBL" id="WKEW01000178">
    <property type="protein sequence ID" value="MCF5060832.1"/>
    <property type="molecule type" value="Genomic_DNA"/>
</dbReference>
<dbReference type="PROSITE" id="PS50113">
    <property type="entry name" value="PAC"/>
    <property type="match status" value="1"/>
</dbReference>
<comment type="subcellular location">
    <subcellularLocation>
        <location evidence="1">Cell membrane</location>
    </subcellularLocation>
</comment>
<reference evidence="13 14" key="1">
    <citation type="submission" date="2019-11" db="EMBL/GenBank/DDBJ databases">
        <title>Epiphytic Pseudomonas syringae from cherry orchards.</title>
        <authorList>
            <person name="Hulin M.T."/>
        </authorList>
    </citation>
    <scope>NUCLEOTIDE SEQUENCE [LARGE SCALE GENOMIC DNA]</scope>
    <source>
        <strain evidence="13 14">PA-6-9F</strain>
    </source>
</reference>
<dbReference type="PANTHER" id="PTHR32089">
    <property type="entry name" value="METHYL-ACCEPTING CHEMOTAXIS PROTEIN MCPB"/>
    <property type="match status" value="1"/>
</dbReference>
<dbReference type="InterPro" id="IPR000014">
    <property type="entry name" value="PAS"/>
</dbReference>
<dbReference type="SUPFAM" id="SSF55785">
    <property type="entry name" value="PYP-like sensor domain (PAS domain)"/>
    <property type="match status" value="2"/>
</dbReference>
<evidence type="ECO:0000256" key="8">
    <source>
        <dbReference type="ARBA" id="ARBA00029447"/>
    </source>
</evidence>
<dbReference type="InterPro" id="IPR004089">
    <property type="entry name" value="MCPsignal_dom"/>
</dbReference>
<feature type="domain" description="PAC" evidence="12">
    <location>
        <begin position="199"/>
        <end position="251"/>
    </location>
</feature>
<evidence type="ECO:0000256" key="7">
    <source>
        <dbReference type="ARBA" id="ARBA00023224"/>
    </source>
</evidence>
<dbReference type="Gene3D" id="3.30.450.20">
    <property type="entry name" value="PAS domain"/>
    <property type="match status" value="2"/>
</dbReference>
<keyword evidence="14" id="KW-1185">Reference proteome</keyword>
<dbReference type="NCBIfam" id="TIGR00229">
    <property type="entry name" value="sensory_box"/>
    <property type="match status" value="2"/>
</dbReference>
<dbReference type="Pfam" id="PF13188">
    <property type="entry name" value="PAS_8"/>
    <property type="match status" value="1"/>
</dbReference>
<dbReference type="GO" id="GO:0004888">
    <property type="term" value="F:transmembrane signaling receptor activity"/>
    <property type="evidence" value="ECO:0007669"/>
    <property type="project" value="InterPro"/>
</dbReference>